<feature type="region of interest" description="Disordered" evidence="5">
    <location>
        <begin position="213"/>
        <end position="265"/>
    </location>
</feature>
<dbReference type="GO" id="GO:0003677">
    <property type="term" value="F:DNA binding"/>
    <property type="evidence" value="ECO:0007669"/>
    <property type="project" value="TreeGrafter"/>
</dbReference>
<evidence type="ECO:0000256" key="1">
    <source>
        <dbReference type="ARBA" id="ARBA00011975"/>
    </source>
</evidence>
<dbReference type="Pfam" id="PF00145">
    <property type="entry name" value="DNA_methylase"/>
    <property type="match status" value="2"/>
</dbReference>
<dbReference type="Proteomes" id="UP000289323">
    <property type="component" value="Unassembled WGS sequence"/>
</dbReference>
<dbReference type="EMBL" id="OUUZ01000001">
    <property type="protein sequence ID" value="SPQ19665.1"/>
    <property type="molecule type" value="Genomic_DNA"/>
</dbReference>
<keyword evidence="4" id="KW-0949">S-adenosyl-L-methionine</keyword>
<evidence type="ECO:0000256" key="3">
    <source>
        <dbReference type="ARBA" id="ARBA00022679"/>
    </source>
</evidence>
<dbReference type="EC" id="2.1.1.37" evidence="1"/>
<keyword evidence="2" id="KW-0489">Methyltransferase</keyword>
<dbReference type="InterPro" id="IPR029063">
    <property type="entry name" value="SAM-dependent_MTases_sf"/>
</dbReference>
<dbReference type="GO" id="GO:0003886">
    <property type="term" value="F:DNA (cytosine-5-)-methyltransferase activity"/>
    <property type="evidence" value="ECO:0007669"/>
    <property type="project" value="UniProtKB-EC"/>
</dbReference>
<dbReference type="Gene3D" id="3.40.50.150">
    <property type="entry name" value="Vaccinia Virus protein VP39"/>
    <property type="match status" value="1"/>
</dbReference>
<dbReference type="InterPro" id="IPR001525">
    <property type="entry name" value="C5_MeTfrase"/>
</dbReference>
<dbReference type="GO" id="GO:0005634">
    <property type="term" value="C:nucleus"/>
    <property type="evidence" value="ECO:0007669"/>
    <property type="project" value="TreeGrafter"/>
</dbReference>
<reference evidence="6 7" key="1">
    <citation type="submission" date="2018-04" db="EMBL/GenBank/DDBJ databases">
        <authorList>
            <person name="Huttner S."/>
            <person name="Dainat J."/>
        </authorList>
    </citation>
    <scope>NUCLEOTIDE SEQUENCE [LARGE SCALE GENOMIC DNA]</scope>
</reference>
<gene>
    <name evidence="6" type="ORF">TT172_LOCUS2084</name>
</gene>
<dbReference type="PANTHER" id="PTHR10629:SF52">
    <property type="entry name" value="DNA (CYTOSINE-5)-METHYLTRANSFERASE 1"/>
    <property type="match status" value="1"/>
</dbReference>
<name>A0A3S5CW44_9PEZI</name>
<dbReference type="SUPFAM" id="SSF53335">
    <property type="entry name" value="S-adenosyl-L-methionine-dependent methyltransferases"/>
    <property type="match status" value="1"/>
</dbReference>
<evidence type="ECO:0000313" key="7">
    <source>
        <dbReference type="Proteomes" id="UP000289323"/>
    </source>
</evidence>
<evidence type="ECO:0000256" key="5">
    <source>
        <dbReference type="SAM" id="MobiDB-lite"/>
    </source>
</evidence>
<dbReference type="GO" id="GO:0032259">
    <property type="term" value="P:methylation"/>
    <property type="evidence" value="ECO:0007669"/>
    <property type="project" value="UniProtKB-KW"/>
</dbReference>
<sequence length="338" mass="38086">MEQTFGLLSPKFTGFFNTMLRDIAQLGCSMRWRVAPLANYGVPQLRRRLIIIGSAPGEKLPPFPPATHSKDGAGGLKRWITPKKVLDKLQSRRDFKLHQPQLSRRFRPPKAPWDPTKLARTITTNGGQNYHWDGERDFTLLEYALLQGFPTWHKFKGGYIKKQIGNAFAPTVVKVLYEHLKKWLLVQDGFDSEARPQVSAGLPRHINPRDCVWVEDDNDDSNHNDRNRARSSSASHRQGQGRRQEEVEEVELPCPGSQGSRSSRRLSEVVRRLNLVAEQEENLVDLMDLDGADELSDTATLRGDDEVHDLMDVEDGAANLVVDGGGGTRDDPYLVVSD</sequence>
<dbReference type="AlphaFoldDB" id="A0A3S5CW44"/>
<dbReference type="PANTHER" id="PTHR10629">
    <property type="entry name" value="CYTOSINE-SPECIFIC METHYLTRANSFERASE"/>
    <property type="match status" value="1"/>
</dbReference>
<dbReference type="Gene3D" id="3.90.120.10">
    <property type="entry name" value="DNA Methylase, subunit A, domain 2"/>
    <property type="match status" value="1"/>
</dbReference>
<dbReference type="GO" id="GO:0044027">
    <property type="term" value="P:negative regulation of gene expression via chromosomal CpG island methylation"/>
    <property type="evidence" value="ECO:0007669"/>
    <property type="project" value="TreeGrafter"/>
</dbReference>
<evidence type="ECO:0000256" key="4">
    <source>
        <dbReference type="ARBA" id="ARBA00022691"/>
    </source>
</evidence>
<evidence type="ECO:0000256" key="2">
    <source>
        <dbReference type="ARBA" id="ARBA00022603"/>
    </source>
</evidence>
<accession>A0A3S5CW44</accession>
<organism evidence="6 7">
    <name type="scientific">Thermothielavioides terrestris</name>
    <dbReference type="NCBI Taxonomy" id="2587410"/>
    <lineage>
        <taxon>Eukaryota</taxon>
        <taxon>Fungi</taxon>
        <taxon>Dikarya</taxon>
        <taxon>Ascomycota</taxon>
        <taxon>Pezizomycotina</taxon>
        <taxon>Sordariomycetes</taxon>
        <taxon>Sordariomycetidae</taxon>
        <taxon>Sordariales</taxon>
        <taxon>Chaetomiaceae</taxon>
        <taxon>Thermothielavioides</taxon>
    </lineage>
</organism>
<keyword evidence="3" id="KW-0808">Transferase</keyword>
<dbReference type="InterPro" id="IPR050390">
    <property type="entry name" value="C5-Methyltransferase"/>
</dbReference>
<proteinExistence type="predicted"/>
<evidence type="ECO:0000313" key="6">
    <source>
        <dbReference type="EMBL" id="SPQ19665.1"/>
    </source>
</evidence>
<protein>
    <recommendedName>
        <fullName evidence="1">DNA (cytosine-5-)-methyltransferase</fullName>
        <ecNumber evidence="1">2.1.1.37</ecNumber>
    </recommendedName>
</protein>